<evidence type="ECO:0000259" key="9">
    <source>
        <dbReference type="Pfam" id="PF25876"/>
    </source>
</evidence>
<evidence type="ECO:0000256" key="5">
    <source>
        <dbReference type="ARBA" id="ARBA00022519"/>
    </source>
</evidence>
<dbReference type="InterPro" id="IPR058626">
    <property type="entry name" value="MdtA-like_b-barrel"/>
</dbReference>
<dbReference type="Pfam" id="PF25876">
    <property type="entry name" value="HH_MFP_RND"/>
    <property type="match status" value="1"/>
</dbReference>
<proteinExistence type="inferred from homology"/>
<dbReference type="InterPro" id="IPR058625">
    <property type="entry name" value="MdtA-like_BSH"/>
</dbReference>
<dbReference type="Proteomes" id="UP000006272">
    <property type="component" value="Unassembled WGS sequence"/>
</dbReference>
<feature type="chain" id="PRO_5003891490" evidence="8">
    <location>
        <begin position="24"/>
        <end position="394"/>
    </location>
</feature>
<organism evidence="13 14">
    <name type="scientific">Solidesulfovibrio magneticus str. Maddingley MBC34</name>
    <dbReference type="NCBI Taxonomy" id="1206767"/>
    <lineage>
        <taxon>Bacteria</taxon>
        <taxon>Pseudomonadati</taxon>
        <taxon>Thermodesulfobacteriota</taxon>
        <taxon>Desulfovibrionia</taxon>
        <taxon>Desulfovibrionales</taxon>
        <taxon>Desulfovibrionaceae</taxon>
        <taxon>Solidesulfovibrio</taxon>
    </lineage>
</organism>
<feature type="compositionally biased region" description="Basic and acidic residues" evidence="7">
    <location>
        <begin position="370"/>
        <end position="384"/>
    </location>
</feature>
<dbReference type="SUPFAM" id="SSF111369">
    <property type="entry name" value="HlyD-like secretion proteins"/>
    <property type="match status" value="1"/>
</dbReference>
<feature type="signal peptide" evidence="8">
    <location>
        <begin position="1"/>
        <end position="23"/>
    </location>
</feature>
<dbReference type="PATRIC" id="fig|1206767.3.peg.207"/>
<dbReference type="Gene3D" id="2.40.50.100">
    <property type="match status" value="1"/>
</dbReference>
<dbReference type="AlphaFoldDB" id="K6GW16"/>
<dbReference type="InterPro" id="IPR006143">
    <property type="entry name" value="RND_pump_MFP"/>
</dbReference>
<evidence type="ECO:0000256" key="4">
    <source>
        <dbReference type="ARBA" id="ARBA00022475"/>
    </source>
</evidence>
<evidence type="ECO:0000256" key="8">
    <source>
        <dbReference type="SAM" id="SignalP"/>
    </source>
</evidence>
<accession>K6GW16</accession>
<evidence type="ECO:0000256" key="1">
    <source>
        <dbReference type="ARBA" id="ARBA00004236"/>
    </source>
</evidence>
<dbReference type="GO" id="GO:0015562">
    <property type="term" value="F:efflux transmembrane transporter activity"/>
    <property type="evidence" value="ECO:0007669"/>
    <property type="project" value="TreeGrafter"/>
</dbReference>
<dbReference type="GO" id="GO:1990281">
    <property type="term" value="C:efflux pump complex"/>
    <property type="evidence" value="ECO:0007669"/>
    <property type="project" value="TreeGrafter"/>
</dbReference>
<dbReference type="Gene3D" id="2.40.30.170">
    <property type="match status" value="1"/>
</dbReference>
<evidence type="ECO:0000256" key="2">
    <source>
        <dbReference type="ARBA" id="ARBA00009477"/>
    </source>
</evidence>
<dbReference type="EMBL" id="ALAO01000027">
    <property type="protein sequence ID" value="EKO41030.1"/>
    <property type="molecule type" value="Genomic_DNA"/>
</dbReference>
<evidence type="ECO:0000313" key="14">
    <source>
        <dbReference type="Proteomes" id="UP000006272"/>
    </source>
</evidence>
<evidence type="ECO:0000256" key="6">
    <source>
        <dbReference type="ARBA" id="ARBA00023136"/>
    </source>
</evidence>
<dbReference type="PANTHER" id="PTHR30469:SF36">
    <property type="entry name" value="BLL3903 PROTEIN"/>
    <property type="match status" value="1"/>
</dbReference>
<dbReference type="Pfam" id="PF25917">
    <property type="entry name" value="BSH_RND"/>
    <property type="match status" value="1"/>
</dbReference>
<dbReference type="InterPro" id="IPR058624">
    <property type="entry name" value="MdtA-like_HH"/>
</dbReference>
<feature type="domain" description="Multidrug resistance protein MdtA-like C-terminal permuted SH3" evidence="12">
    <location>
        <begin position="294"/>
        <end position="351"/>
    </location>
</feature>
<feature type="domain" description="Multidrug resistance protein MdtA-like beta-barrel" evidence="11">
    <location>
        <begin position="207"/>
        <end position="288"/>
    </location>
</feature>
<keyword evidence="8" id="KW-0732">Signal</keyword>
<feature type="domain" description="Multidrug resistance protein MdtA-like alpha-helical hairpin" evidence="9">
    <location>
        <begin position="104"/>
        <end position="171"/>
    </location>
</feature>
<keyword evidence="5" id="KW-0997">Cell inner membrane</keyword>
<comment type="subcellular location">
    <subcellularLocation>
        <location evidence="1">Cell membrane</location>
    </subcellularLocation>
</comment>
<keyword evidence="6" id="KW-0472">Membrane</keyword>
<dbReference type="Pfam" id="PF25944">
    <property type="entry name" value="Beta-barrel_RND"/>
    <property type="match status" value="1"/>
</dbReference>
<sequence length="394" mass="41440">MNLPLLRCAAYAALLLCVWSCSGSEQKASREARPAPVEAVAAKAATVPVTVKAVGNVEPMATVAVKPQVAGAIVAQLVTDGARVRKGDVLFRIDPRPFELAIRESQAKLERDKALLFKAEEDLKRYTTLKTKDVVAQGQYDETFAQAKTLEGTIKLNQASLERAKLDLEYAEVRAPIAGRVGSVLLTTGNVVKANEATACVINQISPIYIAFSVPERYLPAIMARMKQGGLEIAASPPGAPEAGAVTAPIVSVDNAVDVKTGAIRLKAEAQNADQGLWPGQFLRVGLTIETRENAVVIPTRAVMDGVSGPYVYVVADGKAEVRKIVPGPIVDDETVVDKGLSPGEMVVTDGQVRLAPGAKAEIKAPAAPEGKDQPKPAEAKPTGDKPAGNGAKS</sequence>
<dbReference type="InterPro" id="IPR058627">
    <property type="entry name" value="MdtA-like_C"/>
</dbReference>
<evidence type="ECO:0000259" key="12">
    <source>
        <dbReference type="Pfam" id="PF25967"/>
    </source>
</evidence>
<dbReference type="Gene3D" id="2.40.420.20">
    <property type="match status" value="1"/>
</dbReference>
<dbReference type="Gene3D" id="1.10.287.470">
    <property type="entry name" value="Helix hairpin bin"/>
    <property type="match status" value="1"/>
</dbReference>
<feature type="domain" description="Multidrug resistance protein MdtA-like barrel-sandwich hybrid" evidence="10">
    <location>
        <begin position="62"/>
        <end position="203"/>
    </location>
</feature>
<gene>
    <name evidence="13" type="ORF">B193_0228</name>
</gene>
<evidence type="ECO:0000313" key="13">
    <source>
        <dbReference type="EMBL" id="EKO41030.1"/>
    </source>
</evidence>
<comment type="similarity">
    <text evidence="2">Belongs to the membrane fusion protein (MFP) (TC 8.A.1) family.</text>
</comment>
<keyword evidence="3" id="KW-0813">Transport</keyword>
<dbReference type="PANTHER" id="PTHR30469">
    <property type="entry name" value="MULTIDRUG RESISTANCE PROTEIN MDTA"/>
    <property type="match status" value="1"/>
</dbReference>
<name>K6GW16_9BACT</name>
<feature type="compositionally biased region" description="Low complexity" evidence="7">
    <location>
        <begin position="358"/>
        <end position="369"/>
    </location>
</feature>
<protein>
    <submittedName>
        <fullName evidence="13">RND family efflux transporter, MFP subunit</fullName>
    </submittedName>
</protein>
<comment type="caution">
    <text evidence="13">The sequence shown here is derived from an EMBL/GenBank/DDBJ whole genome shotgun (WGS) entry which is preliminary data.</text>
</comment>
<evidence type="ECO:0000256" key="3">
    <source>
        <dbReference type="ARBA" id="ARBA00022448"/>
    </source>
</evidence>
<feature type="region of interest" description="Disordered" evidence="7">
    <location>
        <begin position="358"/>
        <end position="394"/>
    </location>
</feature>
<reference evidence="13 14" key="1">
    <citation type="submission" date="2012-07" db="EMBL/GenBank/DDBJ databases">
        <title>Draft genome sequence of Desulfovibrio magneticus str. Maddingley MBC34 obtained from a metagenomic sequence of a methanogenic enrichment isolated from coal-seam formation water in Victoria, Australia.</title>
        <authorList>
            <person name="Greenfield P."/>
            <person name="Hendry P."/>
            <person name="Li D."/>
            <person name="Rosewarne C.P."/>
            <person name="Tran-Dinh N."/>
            <person name="Elbourne L.D.H."/>
            <person name="Paulsen I.T."/>
            <person name="Midgley D.J."/>
        </authorList>
    </citation>
    <scope>NUCLEOTIDE SEQUENCE [LARGE SCALE GENOMIC DNA]</scope>
    <source>
        <strain evidence="14">Maddingley MBC34</strain>
    </source>
</reference>
<evidence type="ECO:0000259" key="11">
    <source>
        <dbReference type="Pfam" id="PF25944"/>
    </source>
</evidence>
<dbReference type="NCBIfam" id="TIGR01730">
    <property type="entry name" value="RND_mfp"/>
    <property type="match status" value="1"/>
</dbReference>
<evidence type="ECO:0000259" key="10">
    <source>
        <dbReference type="Pfam" id="PF25917"/>
    </source>
</evidence>
<keyword evidence="4" id="KW-1003">Cell membrane</keyword>
<dbReference type="Pfam" id="PF25967">
    <property type="entry name" value="RND-MFP_C"/>
    <property type="match status" value="1"/>
</dbReference>
<evidence type="ECO:0000256" key="7">
    <source>
        <dbReference type="SAM" id="MobiDB-lite"/>
    </source>
</evidence>